<accession>A0A5K7YX71</accession>
<evidence type="ECO:0000313" key="8">
    <source>
        <dbReference type="Proteomes" id="UP000427906"/>
    </source>
</evidence>
<keyword evidence="2 5" id="KW-0812">Transmembrane</keyword>
<feature type="transmembrane region" description="Helical" evidence="5">
    <location>
        <begin position="127"/>
        <end position="147"/>
    </location>
</feature>
<feature type="transmembrane region" description="Helical" evidence="5">
    <location>
        <begin position="87"/>
        <end position="107"/>
    </location>
</feature>
<organism evidence="7 8">
    <name type="scientific">Desulfosarcina alkanivorans</name>
    <dbReference type="NCBI Taxonomy" id="571177"/>
    <lineage>
        <taxon>Bacteria</taxon>
        <taxon>Pseudomonadati</taxon>
        <taxon>Thermodesulfobacteriota</taxon>
        <taxon>Desulfobacteria</taxon>
        <taxon>Desulfobacterales</taxon>
        <taxon>Desulfosarcinaceae</taxon>
        <taxon>Desulfosarcina</taxon>
    </lineage>
</organism>
<comment type="subcellular location">
    <subcellularLocation>
        <location evidence="1">Membrane</location>
        <topology evidence="1">Multi-pass membrane protein</topology>
    </subcellularLocation>
</comment>
<dbReference type="GO" id="GO:0016020">
    <property type="term" value="C:membrane"/>
    <property type="evidence" value="ECO:0007669"/>
    <property type="project" value="UniProtKB-SubCell"/>
</dbReference>
<evidence type="ECO:0000259" key="6">
    <source>
        <dbReference type="Pfam" id="PF07291"/>
    </source>
</evidence>
<evidence type="ECO:0000313" key="7">
    <source>
        <dbReference type="EMBL" id="BBO71691.1"/>
    </source>
</evidence>
<feature type="transmembrane region" description="Helical" evidence="5">
    <location>
        <begin position="14"/>
        <end position="34"/>
    </location>
</feature>
<evidence type="ECO:0000256" key="4">
    <source>
        <dbReference type="ARBA" id="ARBA00023136"/>
    </source>
</evidence>
<gene>
    <name evidence="7" type="ORF">DSCA_56210</name>
</gene>
<dbReference type="UniPathway" id="UPA00895"/>
<evidence type="ECO:0000256" key="3">
    <source>
        <dbReference type="ARBA" id="ARBA00022989"/>
    </source>
</evidence>
<proteinExistence type="predicted"/>
<feature type="domain" description="Methylamine utilisation protein MauE" evidence="6">
    <location>
        <begin position="18"/>
        <end position="146"/>
    </location>
</feature>
<feature type="transmembrane region" description="Helical" evidence="5">
    <location>
        <begin position="54"/>
        <end position="80"/>
    </location>
</feature>
<name>A0A5K7YX71_9BACT</name>
<evidence type="ECO:0000256" key="2">
    <source>
        <dbReference type="ARBA" id="ARBA00022692"/>
    </source>
</evidence>
<keyword evidence="8" id="KW-1185">Reference proteome</keyword>
<keyword evidence="3 5" id="KW-1133">Transmembrane helix</keyword>
<dbReference type="EMBL" id="AP021874">
    <property type="protein sequence ID" value="BBO71691.1"/>
    <property type="molecule type" value="Genomic_DNA"/>
</dbReference>
<keyword evidence="4 5" id="KW-0472">Membrane</keyword>
<dbReference type="KEGG" id="dalk:DSCA_56210"/>
<dbReference type="Pfam" id="PF07291">
    <property type="entry name" value="MauE"/>
    <property type="match status" value="1"/>
</dbReference>
<evidence type="ECO:0000256" key="1">
    <source>
        <dbReference type="ARBA" id="ARBA00004141"/>
    </source>
</evidence>
<dbReference type="InterPro" id="IPR009908">
    <property type="entry name" value="Methylamine_util_MauE"/>
</dbReference>
<dbReference type="Proteomes" id="UP000427906">
    <property type="component" value="Chromosome"/>
</dbReference>
<sequence length="157" mass="16764">MGDRSIFVKSIQPAVVDAVTIIVRIGLGAVFLFSSAGKIADPTAFAAIVTNYQLLPPLLVTATAVVFPWVEAACGVALVFGRFEKGAALLISLMMVVFIAIIFYNGYRGLNIACGCFSLTAKAPSNIALNTLRNLFILAGGTWVFFFSGRRPVRSAR</sequence>
<reference evidence="7 8" key="1">
    <citation type="submission" date="2019-11" db="EMBL/GenBank/DDBJ databases">
        <title>Comparative genomics of hydrocarbon-degrading Desulfosarcina strains.</title>
        <authorList>
            <person name="Watanabe M."/>
            <person name="Kojima H."/>
            <person name="Fukui M."/>
        </authorList>
    </citation>
    <scope>NUCLEOTIDE SEQUENCE [LARGE SCALE GENOMIC DNA]</scope>
    <source>
        <strain evidence="7 8">PL12</strain>
    </source>
</reference>
<evidence type="ECO:0000256" key="5">
    <source>
        <dbReference type="SAM" id="Phobius"/>
    </source>
</evidence>
<protein>
    <recommendedName>
        <fullName evidence="6">Methylamine utilisation protein MauE domain-containing protein</fullName>
    </recommendedName>
</protein>
<dbReference type="GO" id="GO:0030416">
    <property type="term" value="P:methylamine metabolic process"/>
    <property type="evidence" value="ECO:0007669"/>
    <property type="project" value="InterPro"/>
</dbReference>
<dbReference type="AlphaFoldDB" id="A0A5K7YX71"/>